<name>A0A229YYW1_9EURO</name>
<proteinExistence type="predicted"/>
<dbReference type="AlphaFoldDB" id="A0A229YYW1"/>
<sequence>MARSILIIAACLSVIASAHPLSARLYPTVLRRDTAAASIEPVSAISLYYEAVNSTSIGAVVQADLQLPSIVLEDVHDISSVTCSAERVTVTFNSTTTFHQANTSWPSSHLLLVTNHLGNCDAEAERGIYHAASLSFDHSTLTITASTSKTNLQEQAKTVTIAFGHSVPSQHKRELTSSIDLAWSGDLVQTTGLTIHANSATLDAAMTIDGVVAYNAETRTATSAGIDIALALDSALNISTSAAGSFLRNVYTYRFSPIESAGFSIPGILNVGPLLDLNIGVDMGMNGTAEATSNMTMATSGLFHLNLLNMTDSTARTVAPTTTSTSSMDTAANMQMNPFVGAEVGVTLDLFDGLLDLSSWLGTRGSVVNVMNVDADMVVDPDGNVTMVPPANGTSGCQNGYWFTSDFWFNVTARMTAMFPMDLYHLDMPMVQMECVSF</sequence>
<keyword evidence="1" id="KW-0732">Signal</keyword>
<reference evidence="3 4" key="1">
    <citation type="submission" date="2018-08" db="EMBL/GenBank/DDBJ databases">
        <title>Draft genome sequences of two Aspergillus turcosus clinical strains isolated from bronchoalveolar lavage fluid: one azole-susceptible and the other azole-resistant.</title>
        <authorList>
            <person name="Parent-Michaud M."/>
            <person name="Dufresne P.J."/>
            <person name="Fournier E."/>
            <person name="Martineau C."/>
            <person name="Moreira S."/>
            <person name="Perkins V."/>
            <person name="De Repentigny L."/>
            <person name="Dufresne S.F."/>
        </authorList>
    </citation>
    <scope>NUCLEOTIDE SEQUENCE [LARGE SCALE GENOMIC DNA]</scope>
    <source>
        <strain evidence="3">HMR AF 1038</strain>
    </source>
</reference>
<comment type="caution">
    <text evidence="3">The sequence shown here is derived from an EMBL/GenBank/DDBJ whole genome shotgun (WGS) entry which is preliminary data.</text>
</comment>
<dbReference type="EMBL" id="NIDN02000143">
    <property type="protein sequence ID" value="RLL95668.1"/>
    <property type="molecule type" value="Genomic_DNA"/>
</dbReference>
<evidence type="ECO:0000313" key="3">
    <source>
        <dbReference type="EMBL" id="RLL95668.1"/>
    </source>
</evidence>
<evidence type="ECO:0000313" key="4">
    <source>
        <dbReference type="Proteomes" id="UP000215289"/>
    </source>
</evidence>
<evidence type="ECO:0000256" key="1">
    <source>
        <dbReference type="SAM" id="SignalP"/>
    </source>
</evidence>
<feature type="signal peptide" evidence="1">
    <location>
        <begin position="1"/>
        <end position="18"/>
    </location>
</feature>
<dbReference type="InterPro" id="IPR054293">
    <property type="entry name" value="DUF7029"/>
</dbReference>
<protein>
    <recommendedName>
        <fullName evidence="2">DUF7029 domain-containing protein</fullName>
    </recommendedName>
</protein>
<feature type="domain" description="DUF7029" evidence="2">
    <location>
        <begin position="63"/>
        <end position="159"/>
    </location>
</feature>
<dbReference type="OrthoDB" id="160645at2759"/>
<organism evidence="3 4">
    <name type="scientific">Aspergillus turcosus</name>
    <dbReference type="NCBI Taxonomy" id="1245748"/>
    <lineage>
        <taxon>Eukaryota</taxon>
        <taxon>Fungi</taxon>
        <taxon>Dikarya</taxon>
        <taxon>Ascomycota</taxon>
        <taxon>Pezizomycotina</taxon>
        <taxon>Eurotiomycetes</taxon>
        <taxon>Eurotiomycetidae</taxon>
        <taxon>Eurotiales</taxon>
        <taxon>Aspergillaceae</taxon>
        <taxon>Aspergillus</taxon>
        <taxon>Aspergillus subgen. Fumigati</taxon>
    </lineage>
</organism>
<accession>A0A229YYW1</accession>
<dbReference type="Pfam" id="PF22974">
    <property type="entry name" value="DUF7029"/>
    <property type="match status" value="1"/>
</dbReference>
<feature type="chain" id="PRO_5011911890" description="DUF7029 domain-containing protein" evidence="1">
    <location>
        <begin position="19"/>
        <end position="438"/>
    </location>
</feature>
<gene>
    <name evidence="3" type="ORF">CFD26_105720</name>
</gene>
<dbReference type="Proteomes" id="UP000215289">
    <property type="component" value="Unassembled WGS sequence"/>
</dbReference>
<dbReference type="STRING" id="1245748.A0A229YYW1"/>
<keyword evidence="4" id="KW-1185">Reference proteome</keyword>
<evidence type="ECO:0000259" key="2">
    <source>
        <dbReference type="Pfam" id="PF22974"/>
    </source>
</evidence>